<protein>
    <submittedName>
        <fullName evidence="2">Uncharacterized protein</fullName>
    </submittedName>
</protein>
<evidence type="ECO:0000313" key="2">
    <source>
        <dbReference type="EMBL" id="EFC50689.1"/>
    </source>
</evidence>
<proteinExistence type="predicted"/>
<gene>
    <name evidence="2" type="ORF">NAEGRDRAFT_56451</name>
</gene>
<dbReference type="AlphaFoldDB" id="D2UXU2"/>
<dbReference type="SUPFAM" id="SSF81995">
    <property type="entry name" value="beta-sandwich domain of Sec23/24"/>
    <property type="match status" value="1"/>
</dbReference>
<dbReference type="KEGG" id="ngr:NAEGRDRAFT_56451"/>
<dbReference type="OMA" id="CETVHTE"/>
<evidence type="ECO:0000256" key="1">
    <source>
        <dbReference type="SAM" id="MobiDB-lite"/>
    </source>
</evidence>
<reference evidence="2 3" key="1">
    <citation type="journal article" date="2010" name="Cell">
        <title>The genome of Naegleria gruberi illuminates early eukaryotic versatility.</title>
        <authorList>
            <person name="Fritz-Laylin L.K."/>
            <person name="Prochnik S.E."/>
            <person name="Ginger M.L."/>
            <person name="Dacks J.B."/>
            <person name="Carpenter M.L."/>
            <person name="Field M.C."/>
            <person name="Kuo A."/>
            <person name="Paredez A."/>
            <person name="Chapman J."/>
            <person name="Pham J."/>
            <person name="Shu S."/>
            <person name="Neupane R."/>
            <person name="Cipriano M."/>
            <person name="Mancuso J."/>
            <person name="Tu H."/>
            <person name="Salamov A."/>
            <person name="Lindquist E."/>
            <person name="Shapiro H."/>
            <person name="Lucas S."/>
            <person name="Grigoriev I.V."/>
            <person name="Cande W.Z."/>
            <person name="Fulton C."/>
            <person name="Rokhsar D.S."/>
            <person name="Dawson S.C."/>
        </authorList>
    </citation>
    <scope>NUCLEOTIDE SEQUENCE [LARGE SCALE GENOMIC DNA]</scope>
    <source>
        <strain evidence="2 3">NEG-M</strain>
    </source>
</reference>
<dbReference type="VEuPathDB" id="AmoebaDB:NAEGRDRAFT_56451"/>
<dbReference type="GeneID" id="8863908"/>
<evidence type="ECO:0000313" key="3">
    <source>
        <dbReference type="Proteomes" id="UP000006671"/>
    </source>
</evidence>
<feature type="compositionally biased region" description="Low complexity" evidence="1">
    <location>
        <begin position="84"/>
        <end position="125"/>
    </location>
</feature>
<feature type="region of interest" description="Disordered" evidence="1">
    <location>
        <begin position="78"/>
        <end position="126"/>
    </location>
</feature>
<dbReference type="EMBL" id="GG738845">
    <property type="protein sequence ID" value="EFC50689.1"/>
    <property type="molecule type" value="Genomic_DNA"/>
</dbReference>
<organism evidence="3">
    <name type="scientific">Naegleria gruberi</name>
    <name type="common">Amoeba</name>
    <dbReference type="NCBI Taxonomy" id="5762"/>
    <lineage>
        <taxon>Eukaryota</taxon>
        <taxon>Discoba</taxon>
        <taxon>Heterolobosea</taxon>
        <taxon>Tetramitia</taxon>
        <taxon>Eutetramitia</taxon>
        <taxon>Vahlkampfiidae</taxon>
        <taxon>Naegleria</taxon>
    </lineage>
</organism>
<sequence length="577" mass="66768">MSQPWHSEVRPEEQEKFVTYTTSLVSNHEFFKNNPKFPKETVDQIALYFVTQAWNTSPTKQVFIQELQNIPYHAEQHYRPQQPPQQETTVQQNQHTIQQQQSNQTPKNNTQQSNSQQSTQTPQQPVNESQIFWDTFIGIIKNKHECDRLRHDYGTAKQLLEKFKEKRDKFITVLGYNDADKKVQQLEIITKNLKQYFFDHQNNYNAFLEKNKDETAAMSNLVKTSPIRRFKEEIEVLKQLSTIVQNLAHIYEKLSVTLKTKQLEHIKILDDLEKTYLSGKSQNENVLKQFCETVHTEVGFPSFDDFISVTNQTNKRKITDIYQSLEPNKSRKYEEDLFPMKNFMKQVLLASTFNSSQTFYDALQEHLTTKLKSKFLIAFKNAKSKFEIDVRHFPRGTNAKQDDEIDEDGSCIPSKLTSPVSVSSVSELSCATNLTDLQNVNTFQENENSKQFVIEVSLYSKLQDDTKNGFLKLYLCPPMRIHVNFSPTSIDLIDPIIDFSTEGMENSNAKQYTTINTSINAASARLLLLDPFQIPFIKENVLLQLNQDDPIPVKVQCLLSSYVNSALFCIDSIVISE</sequence>
<keyword evidence="3" id="KW-1185">Reference proteome</keyword>
<dbReference type="RefSeq" id="XP_002683433.1">
    <property type="nucleotide sequence ID" value="XM_002683387.1"/>
</dbReference>
<dbReference type="Proteomes" id="UP000006671">
    <property type="component" value="Unassembled WGS sequence"/>
</dbReference>
<name>D2UXU2_NAEGR</name>
<dbReference type="InParanoid" id="D2UXU2"/>
<accession>D2UXU2</accession>